<keyword evidence="3" id="KW-0732">Signal</keyword>
<dbReference type="Gene3D" id="1.50.10.10">
    <property type="match status" value="1"/>
</dbReference>
<keyword evidence="1" id="KW-0378">Hydrolase</keyword>
<dbReference type="Pfam" id="PF07470">
    <property type="entry name" value="Glyco_hydro_88"/>
    <property type="match status" value="1"/>
</dbReference>
<proteinExistence type="predicted"/>
<evidence type="ECO:0000313" key="4">
    <source>
        <dbReference type="EMBL" id="KAG9234977.1"/>
    </source>
</evidence>
<evidence type="ECO:0000256" key="3">
    <source>
        <dbReference type="SAM" id="SignalP"/>
    </source>
</evidence>
<evidence type="ECO:0000256" key="2">
    <source>
        <dbReference type="SAM" id="MobiDB-lite"/>
    </source>
</evidence>
<dbReference type="InterPro" id="IPR012341">
    <property type="entry name" value="6hp_glycosidase-like_sf"/>
</dbReference>
<dbReference type="AlphaFoldDB" id="A0A9P7YKR5"/>
<name>A0A9P7YKR5_9HELO</name>
<comment type="caution">
    <text evidence="4">The sequence shown here is derived from an EMBL/GenBank/DDBJ whole genome shotgun (WGS) entry which is preliminary data.</text>
</comment>
<feature type="region of interest" description="Disordered" evidence="2">
    <location>
        <begin position="160"/>
        <end position="181"/>
    </location>
</feature>
<organism evidence="4 5">
    <name type="scientific">Amylocarpus encephaloides</name>
    <dbReference type="NCBI Taxonomy" id="45428"/>
    <lineage>
        <taxon>Eukaryota</taxon>
        <taxon>Fungi</taxon>
        <taxon>Dikarya</taxon>
        <taxon>Ascomycota</taxon>
        <taxon>Pezizomycotina</taxon>
        <taxon>Leotiomycetes</taxon>
        <taxon>Helotiales</taxon>
        <taxon>Helotiales incertae sedis</taxon>
        <taxon>Amylocarpus</taxon>
    </lineage>
</organism>
<sequence length="181" mass="20701">MPRLMTLALGRLLFPCRMLSFLKYRSSTNYEKKQGDWRCQLQESSRSPEKPTPQRRRRILVPRWTPHGFSFLHALHYTAPSNTTAYDDVVKQFTLSHASCAYSNASQTGLLKHDHGSSLKSVWVDSKGASPDVWDRALGWYVISIVDVWTTPCFTSRRGNLQGNSQRDHHGYCSESGEHTK</sequence>
<dbReference type="GO" id="GO:0016787">
    <property type="term" value="F:hydrolase activity"/>
    <property type="evidence" value="ECO:0007669"/>
    <property type="project" value="UniProtKB-KW"/>
</dbReference>
<keyword evidence="5" id="KW-1185">Reference proteome</keyword>
<dbReference type="GO" id="GO:0005975">
    <property type="term" value="P:carbohydrate metabolic process"/>
    <property type="evidence" value="ECO:0007669"/>
    <property type="project" value="InterPro"/>
</dbReference>
<dbReference type="EMBL" id="MU251445">
    <property type="protein sequence ID" value="KAG9234977.1"/>
    <property type="molecule type" value="Genomic_DNA"/>
</dbReference>
<gene>
    <name evidence="4" type="ORF">BJ875DRAFT_440773</name>
</gene>
<evidence type="ECO:0000313" key="5">
    <source>
        <dbReference type="Proteomes" id="UP000824998"/>
    </source>
</evidence>
<feature type="chain" id="PRO_5040460783" evidence="3">
    <location>
        <begin position="21"/>
        <end position="181"/>
    </location>
</feature>
<dbReference type="InterPro" id="IPR010905">
    <property type="entry name" value="Glyco_hydro_88"/>
</dbReference>
<feature type="signal peptide" evidence="3">
    <location>
        <begin position="1"/>
        <end position="20"/>
    </location>
</feature>
<dbReference type="Proteomes" id="UP000824998">
    <property type="component" value="Unassembled WGS sequence"/>
</dbReference>
<dbReference type="OrthoDB" id="540611at2759"/>
<protein>
    <submittedName>
        <fullName evidence="4">Uncharacterized protein</fullName>
    </submittedName>
</protein>
<accession>A0A9P7YKR5</accession>
<reference evidence="4" key="1">
    <citation type="journal article" date="2021" name="IMA Fungus">
        <title>Genomic characterization of three marine fungi, including Emericellopsis atlantica sp. nov. with signatures of a generalist lifestyle and marine biomass degradation.</title>
        <authorList>
            <person name="Hagestad O.C."/>
            <person name="Hou L."/>
            <person name="Andersen J.H."/>
            <person name="Hansen E.H."/>
            <person name="Altermark B."/>
            <person name="Li C."/>
            <person name="Kuhnert E."/>
            <person name="Cox R.J."/>
            <person name="Crous P.W."/>
            <person name="Spatafora J.W."/>
            <person name="Lail K."/>
            <person name="Amirebrahimi M."/>
            <person name="Lipzen A."/>
            <person name="Pangilinan J."/>
            <person name="Andreopoulos W."/>
            <person name="Hayes R.D."/>
            <person name="Ng V."/>
            <person name="Grigoriev I.V."/>
            <person name="Jackson S.A."/>
            <person name="Sutton T.D.S."/>
            <person name="Dobson A.D.W."/>
            <person name="Rama T."/>
        </authorList>
    </citation>
    <scope>NUCLEOTIDE SEQUENCE</scope>
    <source>
        <strain evidence="4">TRa018bII</strain>
    </source>
</reference>
<evidence type="ECO:0000256" key="1">
    <source>
        <dbReference type="ARBA" id="ARBA00022801"/>
    </source>
</evidence>
<feature type="compositionally biased region" description="Basic and acidic residues" evidence="2">
    <location>
        <begin position="166"/>
        <end position="181"/>
    </location>
</feature>